<dbReference type="SUPFAM" id="SSF56219">
    <property type="entry name" value="DNase I-like"/>
    <property type="match status" value="1"/>
</dbReference>
<proteinExistence type="predicted"/>
<dbReference type="OrthoDB" id="1729225at2759"/>
<dbReference type="Gene3D" id="3.60.10.10">
    <property type="entry name" value="Endonuclease/exonuclease/phosphatase"/>
    <property type="match status" value="1"/>
</dbReference>
<dbReference type="InterPro" id="IPR036691">
    <property type="entry name" value="Endo/exonu/phosph_ase_sf"/>
</dbReference>
<name>A0A9J5YKH0_SOLCO</name>
<protein>
    <recommendedName>
        <fullName evidence="3">Endonuclease/exonuclease/phosphatase domain-containing protein</fullName>
    </recommendedName>
</protein>
<dbReference type="AlphaFoldDB" id="A0A9J5YKH0"/>
<keyword evidence="2" id="KW-1185">Reference proteome</keyword>
<evidence type="ECO:0008006" key="3">
    <source>
        <dbReference type="Google" id="ProtNLM"/>
    </source>
</evidence>
<organism evidence="1 2">
    <name type="scientific">Solanum commersonii</name>
    <name type="common">Commerson's wild potato</name>
    <name type="synonym">Commerson's nightshade</name>
    <dbReference type="NCBI Taxonomy" id="4109"/>
    <lineage>
        <taxon>Eukaryota</taxon>
        <taxon>Viridiplantae</taxon>
        <taxon>Streptophyta</taxon>
        <taxon>Embryophyta</taxon>
        <taxon>Tracheophyta</taxon>
        <taxon>Spermatophyta</taxon>
        <taxon>Magnoliopsida</taxon>
        <taxon>eudicotyledons</taxon>
        <taxon>Gunneridae</taxon>
        <taxon>Pentapetalae</taxon>
        <taxon>asterids</taxon>
        <taxon>lamiids</taxon>
        <taxon>Solanales</taxon>
        <taxon>Solanaceae</taxon>
        <taxon>Solanoideae</taxon>
        <taxon>Solaneae</taxon>
        <taxon>Solanum</taxon>
    </lineage>
</organism>
<evidence type="ECO:0000313" key="1">
    <source>
        <dbReference type="EMBL" id="KAG5600501.1"/>
    </source>
</evidence>
<dbReference type="EMBL" id="JACXVP010000006">
    <property type="protein sequence ID" value="KAG5600501.1"/>
    <property type="molecule type" value="Genomic_DNA"/>
</dbReference>
<gene>
    <name evidence="1" type="ORF">H5410_031871</name>
</gene>
<dbReference type="Proteomes" id="UP000824120">
    <property type="component" value="Chromosome 6"/>
</dbReference>
<accession>A0A9J5YKH0</accession>
<reference evidence="1 2" key="1">
    <citation type="submission" date="2020-09" db="EMBL/GenBank/DDBJ databases">
        <title>De no assembly of potato wild relative species, Solanum commersonii.</title>
        <authorList>
            <person name="Cho K."/>
        </authorList>
    </citation>
    <scope>NUCLEOTIDE SEQUENCE [LARGE SCALE GENOMIC DNA]</scope>
    <source>
        <strain evidence="1">LZ3.2</strain>
        <tissue evidence="1">Leaf</tissue>
    </source>
</reference>
<evidence type="ECO:0000313" key="2">
    <source>
        <dbReference type="Proteomes" id="UP000824120"/>
    </source>
</evidence>
<sequence>MEKKRKGDHRKKKLRMEELDINKIDKYRRRLGFDHAISNLHSKVCMQTSNDSLWTTIVYARSKANKRKYLWQKLRDLDSIIDVPWVIGGDFNSIYNGR</sequence>
<comment type="caution">
    <text evidence="1">The sequence shown here is derived from an EMBL/GenBank/DDBJ whole genome shotgun (WGS) entry which is preliminary data.</text>
</comment>